<evidence type="ECO:0000256" key="7">
    <source>
        <dbReference type="RuleBase" id="RU368100"/>
    </source>
</evidence>
<dbReference type="GO" id="GO:0008312">
    <property type="term" value="F:7S RNA binding"/>
    <property type="evidence" value="ECO:0007669"/>
    <property type="project" value="UniProtKB-UniRule"/>
</dbReference>
<dbReference type="GO" id="GO:0030942">
    <property type="term" value="F:endoplasmic reticulum signal peptide binding"/>
    <property type="evidence" value="ECO:0007669"/>
    <property type="project" value="UniProtKB-UniRule"/>
</dbReference>
<evidence type="ECO:0000256" key="3">
    <source>
        <dbReference type="ARBA" id="ARBA00022490"/>
    </source>
</evidence>
<dbReference type="GO" id="GO:0006614">
    <property type="term" value="P:SRP-dependent cotranslational protein targeting to membrane"/>
    <property type="evidence" value="ECO:0007669"/>
    <property type="project" value="UniProtKB-UniRule"/>
</dbReference>
<comment type="subunit">
    <text evidence="7">Component of a fungal signal recognition particle (SRP) complex that consists of a 7SL RNA molecule (scR1) and at least six protein subunits: SRP72, SRP68, SRP54, SEC65, SRP21 and SRP14.</text>
</comment>
<evidence type="ECO:0000256" key="2">
    <source>
        <dbReference type="ARBA" id="ARBA00010349"/>
    </source>
</evidence>
<dbReference type="OrthoDB" id="19209at2759"/>
<keyword evidence="6 7" id="KW-0687">Ribonucleoprotein</keyword>
<dbReference type="InterPro" id="IPR003210">
    <property type="entry name" value="Signal_recog_particle_SRP14"/>
</dbReference>
<keyword evidence="5 7" id="KW-0733">Signal recognition particle</keyword>
<evidence type="ECO:0000256" key="5">
    <source>
        <dbReference type="ARBA" id="ARBA00023135"/>
    </source>
</evidence>
<organism evidence="8 9">
    <name type="scientific">Wallemia ichthyophaga</name>
    <dbReference type="NCBI Taxonomy" id="245174"/>
    <lineage>
        <taxon>Eukaryota</taxon>
        <taxon>Fungi</taxon>
        <taxon>Dikarya</taxon>
        <taxon>Basidiomycota</taxon>
        <taxon>Wallemiomycotina</taxon>
        <taxon>Wallemiomycetes</taxon>
        <taxon>Wallemiales</taxon>
        <taxon>Wallemiaceae</taxon>
        <taxon>Wallemia</taxon>
    </lineage>
</organism>
<dbReference type="GO" id="GO:0005786">
    <property type="term" value="C:signal recognition particle, endoplasmic reticulum targeting"/>
    <property type="evidence" value="ECO:0007669"/>
    <property type="project" value="UniProtKB-UniRule"/>
</dbReference>
<dbReference type="PANTHER" id="PTHR12013">
    <property type="entry name" value="SIGNAL RECOGNITION PARTICLE 14 KD PROTEIN"/>
    <property type="match status" value="1"/>
</dbReference>
<comment type="subcellular location">
    <subcellularLocation>
        <location evidence="1 7">Cytoplasm</location>
    </subcellularLocation>
</comment>
<evidence type="ECO:0000256" key="6">
    <source>
        <dbReference type="ARBA" id="ARBA00023274"/>
    </source>
</evidence>
<dbReference type="AlphaFoldDB" id="A0A4T0HW72"/>
<accession>A0A4T0HW72</accession>
<gene>
    <name evidence="8" type="ORF">E3P90_03003</name>
</gene>
<keyword evidence="4 7" id="KW-0694">RNA-binding</keyword>
<dbReference type="Pfam" id="PF02290">
    <property type="entry name" value="SRP14"/>
    <property type="match status" value="1"/>
</dbReference>
<protein>
    <recommendedName>
        <fullName evidence="7">Signal recognition particle subunit SRP14</fullName>
    </recommendedName>
    <alternativeName>
        <fullName evidence="7">Signal recognition particle 14 kDa protein</fullName>
    </alternativeName>
</protein>
<proteinExistence type="inferred from homology"/>
<dbReference type="SUPFAM" id="SSF54762">
    <property type="entry name" value="Signal recognition particle alu RNA binding heterodimer, SRP9/14"/>
    <property type="match status" value="1"/>
</dbReference>
<comment type="caution">
    <text evidence="8">The sequence shown here is derived from an EMBL/GenBank/DDBJ whole genome shotgun (WGS) entry which is preliminary data.</text>
</comment>
<keyword evidence="3 7" id="KW-0963">Cytoplasm</keyword>
<dbReference type="Gene3D" id="3.30.720.10">
    <property type="entry name" value="Signal recognition particle alu RNA binding heterodimer, srp9/1"/>
    <property type="match status" value="1"/>
</dbReference>
<evidence type="ECO:0000313" key="9">
    <source>
        <dbReference type="Proteomes" id="UP000306954"/>
    </source>
</evidence>
<reference evidence="8 9" key="1">
    <citation type="submission" date="2019-03" db="EMBL/GenBank/DDBJ databases">
        <title>Sequencing 23 genomes of Wallemia ichthyophaga.</title>
        <authorList>
            <person name="Gostincar C."/>
        </authorList>
    </citation>
    <scope>NUCLEOTIDE SEQUENCE [LARGE SCALE GENOMIC DNA]</scope>
    <source>
        <strain evidence="8 9">EXF-8621</strain>
    </source>
</reference>
<comment type="similarity">
    <text evidence="2 7">Belongs to the SRP14 family.</text>
</comment>
<sequence length="178" mass="20090">MAPHVQPSEFLRDLAELFERVSGSVSSGSGSGTVFLTQKRYQYHDKEGAEMDIDADSPNPAQFHVLLRATAQIDDKQYKSATRIPSDQLDGFVAHYNSLLHAHLHSNLRKRDRKREKRKADIAAVRKRRLETPVDIPHSKRGSGRRKFQRKVKAEQRRLAALHTVASGTSGQNTLKIP</sequence>
<dbReference type="OMA" id="RFNGHNK"/>
<evidence type="ECO:0000256" key="1">
    <source>
        <dbReference type="ARBA" id="ARBA00004496"/>
    </source>
</evidence>
<evidence type="ECO:0000313" key="8">
    <source>
        <dbReference type="EMBL" id="TIB10049.1"/>
    </source>
</evidence>
<comment type="function">
    <text evidence="7">Component of the signal recognition particle (SRP) complex, a ribonucleoprotein complex that mediates the cotranslational targeting of secretory and membrane proteins to the endoplasmic reticulum (ER).</text>
</comment>
<dbReference type="Proteomes" id="UP000306954">
    <property type="component" value="Unassembled WGS sequence"/>
</dbReference>
<evidence type="ECO:0000256" key="4">
    <source>
        <dbReference type="ARBA" id="ARBA00022884"/>
    </source>
</evidence>
<dbReference type="EMBL" id="SPOF01000034">
    <property type="protein sequence ID" value="TIB10049.1"/>
    <property type="molecule type" value="Genomic_DNA"/>
</dbReference>
<name>A0A4T0HW72_WALIC</name>
<dbReference type="InterPro" id="IPR009018">
    <property type="entry name" value="Signal_recog_particle_SRP9/14"/>
</dbReference>